<evidence type="ECO:0000256" key="4">
    <source>
        <dbReference type="ARBA" id="ARBA00022475"/>
    </source>
</evidence>
<dbReference type="Gene3D" id="6.10.340.10">
    <property type="match status" value="1"/>
</dbReference>
<comment type="function">
    <text evidence="15">Member of the two-component regulatory system HssS/HssR involved in intracellular heme homeostasis and tempering of staphylococcal virulence. HssS functions as a heme sensor histidine kinase which is autophosphorylated at a histidine residue and transfers its phosphate group to an aspartate residue of HssR. HssR/HssS activates the expression of hrtAB, an efflux pump, in response to extracellular heme, hemin, hemoglobin or blood.</text>
</comment>
<dbReference type="SUPFAM" id="SSF47384">
    <property type="entry name" value="Homodimeric domain of signal transducing histidine kinase"/>
    <property type="match status" value="1"/>
</dbReference>
<dbReference type="Proteomes" id="UP000706926">
    <property type="component" value="Unassembled WGS sequence"/>
</dbReference>
<dbReference type="PRINTS" id="PR00344">
    <property type="entry name" value="BCTRLSENSOR"/>
</dbReference>
<evidence type="ECO:0000256" key="17">
    <source>
        <dbReference type="SAM" id="Phobius"/>
    </source>
</evidence>
<evidence type="ECO:0000256" key="9">
    <source>
        <dbReference type="ARBA" id="ARBA00022777"/>
    </source>
</evidence>
<dbReference type="SMART" id="SM00387">
    <property type="entry name" value="HATPase_c"/>
    <property type="match status" value="1"/>
</dbReference>
<dbReference type="PANTHER" id="PTHR45528">
    <property type="entry name" value="SENSOR HISTIDINE KINASE CPXA"/>
    <property type="match status" value="1"/>
</dbReference>
<dbReference type="EMBL" id="JAGGKI010000011">
    <property type="protein sequence ID" value="MBP1895039.1"/>
    <property type="molecule type" value="Genomic_DNA"/>
</dbReference>
<evidence type="ECO:0000256" key="16">
    <source>
        <dbReference type="ARBA" id="ARBA00040841"/>
    </source>
</evidence>
<evidence type="ECO:0000256" key="1">
    <source>
        <dbReference type="ARBA" id="ARBA00000085"/>
    </source>
</evidence>
<dbReference type="Pfam" id="PF00672">
    <property type="entry name" value="HAMP"/>
    <property type="match status" value="1"/>
</dbReference>
<dbReference type="Pfam" id="PF02518">
    <property type="entry name" value="HATPase_c"/>
    <property type="match status" value="1"/>
</dbReference>
<keyword evidence="8" id="KW-0547">Nucleotide-binding</keyword>
<evidence type="ECO:0000256" key="14">
    <source>
        <dbReference type="ARBA" id="ARBA00023136"/>
    </source>
</evidence>
<keyword evidence="9 20" id="KW-0418">Kinase</keyword>
<evidence type="ECO:0000256" key="13">
    <source>
        <dbReference type="ARBA" id="ARBA00023026"/>
    </source>
</evidence>
<evidence type="ECO:0000313" key="20">
    <source>
        <dbReference type="EMBL" id="MBP1895039.1"/>
    </source>
</evidence>
<dbReference type="PROSITE" id="PS50109">
    <property type="entry name" value="HIS_KIN"/>
    <property type="match status" value="1"/>
</dbReference>
<dbReference type="SMART" id="SM00388">
    <property type="entry name" value="HisKA"/>
    <property type="match status" value="1"/>
</dbReference>
<dbReference type="InterPro" id="IPR003594">
    <property type="entry name" value="HATPase_dom"/>
</dbReference>
<dbReference type="PROSITE" id="PS50885">
    <property type="entry name" value="HAMP"/>
    <property type="match status" value="1"/>
</dbReference>
<dbReference type="EC" id="2.7.13.3" evidence="3"/>
<feature type="transmembrane region" description="Helical" evidence="17">
    <location>
        <begin position="12"/>
        <end position="34"/>
    </location>
</feature>
<dbReference type="CDD" id="cd00075">
    <property type="entry name" value="HATPase"/>
    <property type="match status" value="1"/>
</dbReference>
<keyword evidence="10" id="KW-0067">ATP-binding</keyword>
<evidence type="ECO:0000313" key="21">
    <source>
        <dbReference type="Proteomes" id="UP000706926"/>
    </source>
</evidence>
<dbReference type="CDD" id="cd06225">
    <property type="entry name" value="HAMP"/>
    <property type="match status" value="1"/>
</dbReference>
<sequence>MRTLYREFISATLLILGISVLIGFVLVNVVYLAFTKDEIAQQNVEVAKQIVHVLEEMHVSSHSLQPFLESVGRLGYQMYLANGSGDEYFFGEPFEHGRLPARTLDQVLNGTPYMGKDNKWDQFWMMGHFSNDIRNTVGIPLQIGQESYALFVKPDSKTLFSDIHMMLAGFILAVAVVSLLGVIKMTKRLIYPISELSEATKAITNDDFTYSLEIRRKDELGQLAQNFLQMQQQLRHNDVARKSFISNVSHDFQSPLMNIQGYADLLINPDLPAKERIQYAGIVNDEAKRLSNLTKQLLLITSLDQSGYPVRKSLVRLDLQIKESVKKHLWSLQDRNLTISYKMDEAKLFSDRELLGIVWDNLITNAIKYNRPNGHIYISCSNKKDKIILAFEDTGIGLSEASAEQVFDRFYRVDATRKKDGTGLGLSIVKEIVTLLNGTITLDSELGKGTTFTVTFPKEGKD</sequence>
<dbReference type="RefSeq" id="WP_007128396.1">
    <property type="nucleotide sequence ID" value="NZ_CP139098.1"/>
</dbReference>
<keyword evidence="7 17" id="KW-0812">Transmembrane</keyword>
<evidence type="ECO:0000256" key="7">
    <source>
        <dbReference type="ARBA" id="ARBA00022692"/>
    </source>
</evidence>
<evidence type="ECO:0000256" key="6">
    <source>
        <dbReference type="ARBA" id="ARBA00022679"/>
    </source>
</evidence>
<dbReference type="Gene3D" id="3.30.565.10">
    <property type="entry name" value="Histidine kinase-like ATPase, C-terminal domain"/>
    <property type="match status" value="1"/>
</dbReference>
<dbReference type="InterPro" id="IPR004358">
    <property type="entry name" value="Sig_transdc_His_kin-like_C"/>
</dbReference>
<dbReference type="InterPro" id="IPR005467">
    <property type="entry name" value="His_kinase_dom"/>
</dbReference>
<dbReference type="CDD" id="cd00082">
    <property type="entry name" value="HisKA"/>
    <property type="match status" value="1"/>
</dbReference>
<dbReference type="InterPro" id="IPR036097">
    <property type="entry name" value="HisK_dim/P_sf"/>
</dbReference>
<accession>A0ABS4FFL7</accession>
<evidence type="ECO:0000256" key="11">
    <source>
        <dbReference type="ARBA" id="ARBA00022989"/>
    </source>
</evidence>
<evidence type="ECO:0000259" key="18">
    <source>
        <dbReference type="PROSITE" id="PS50109"/>
    </source>
</evidence>
<dbReference type="InterPro" id="IPR003661">
    <property type="entry name" value="HisK_dim/P_dom"/>
</dbReference>
<feature type="transmembrane region" description="Helical" evidence="17">
    <location>
        <begin position="163"/>
        <end position="183"/>
    </location>
</feature>
<keyword evidence="12" id="KW-0902">Two-component regulatory system</keyword>
<dbReference type="SMART" id="SM00304">
    <property type="entry name" value="HAMP"/>
    <property type="match status" value="1"/>
</dbReference>
<gene>
    <name evidence="20" type="ORF">J2Z18_004148</name>
</gene>
<name>A0ABS4FFL7_9BACL</name>
<feature type="domain" description="HAMP" evidence="19">
    <location>
        <begin position="187"/>
        <end position="239"/>
    </location>
</feature>
<keyword evidence="13" id="KW-0843">Virulence</keyword>
<dbReference type="InterPro" id="IPR036890">
    <property type="entry name" value="HATPase_C_sf"/>
</dbReference>
<dbReference type="InterPro" id="IPR050398">
    <property type="entry name" value="HssS/ArlS-like"/>
</dbReference>
<evidence type="ECO:0000256" key="10">
    <source>
        <dbReference type="ARBA" id="ARBA00022840"/>
    </source>
</evidence>
<dbReference type="SUPFAM" id="SSF158472">
    <property type="entry name" value="HAMP domain-like"/>
    <property type="match status" value="1"/>
</dbReference>
<organism evidence="20 21">
    <name type="scientific">Paenibacillus lactis</name>
    <dbReference type="NCBI Taxonomy" id="228574"/>
    <lineage>
        <taxon>Bacteria</taxon>
        <taxon>Bacillati</taxon>
        <taxon>Bacillota</taxon>
        <taxon>Bacilli</taxon>
        <taxon>Bacillales</taxon>
        <taxon>Paenibacillaceae</taxon>
        <taxon>Paenibacillus</taxon>
    </lineage>
</organism>
<evidence type="ECO:0000256" key="2">
    <source>
        <dbReference type="ARBA" id="ARBA00004651"/>
    </source>
</evidence>
<comment type="catalytic activity">
    <reaction evidence="1">
        <text>ATP + protein L-histidine = ADP + protein N-phospho-L-histidine.</text>
        <dbReference type="EC" id="2.7.13.3"/>
    </reaction>
</comment>
<feature type="domain" description="Histidine kinase" evidence="18">
    <location>
        <begin position="247"/>
        <end position="460"/>
    </location>
</feature>
<dbReference type="PANTHER" id="PTHR45528:SF11">
    <property type="entry name" value="HISTIDINE KINASE"/>
    <property type="match status" value="1"/>
</dbReference>
<dbReference type="GeneID" id="95406066"/>
<evidence type="ECO:0000256" key="5">
    <source>
        <dbReference type="ARBA" id="ARBA00022553"/>
    </source>
</evidence>
<proteinExistence type="predicted"/>
<keyword evidence="11 17" id="KW-1133">Transmembrane helix</keyword>
<dbReference type="Pfam" id="PF00512">
    <property type="entry name" value="HisKA"/>
    <property type="match status" value="1"/>
</dbReference>
<keyword evidence="6" id="KW-0808">Transferase</keyword>
<keyword evidence="21" id="KW-1185">Reference proteome</keyword>
<evidence type="ECO:0000256" key="3">
    <source>
        <dbReference type="ARBA" id="ARBA00012438"/>
    </source>
</evidence>
<keyword evidence="14 17" id="KW-0472">Membrane</keyword>
<dbReference type="Gene3D" id="1.10.287.130">
    <property type="match status" value="1"/>
</dbReference>
<dbReference type="GO" id="GO:0016301">
    <property type="term" value="F:kinase activity"/>
    <property type="evidence" value="ECO:0007669"/>
    <property type="project" value="UniProtKB-KW"/>
</dbReference>
<evidence type="ECO:0000256" key="15">
    <source>
        <dbReference type="ARBA" id="ARBA00037219"/>
    </source>
</evidence>
<evidence type="ECO:0000259" key="19">
    <source>
        <dbReference type="PROSITE" id="PS50885"/>
    </source>
</evidence>
<dbReference type="SUPFAM" id="SSF55874">
    <property type="entry name" value="ATPase domain of HSP90 chaperone/DNA topoisomerase II/histidine kinase"/>
    <property type="match status" value="1"/>
</dbReference>
<keyword evidence="4" id="KW-1003">Cell membrane</keyword>
<comment type="subcellular location">
    <subcellularLocation>
        <location evidence="2">Cell membrane</location>
        <topology evidence="2">Multi-pass membrane protein</topology>
    </subcellularLocation>
</comment>
<dbReference type="InterPro" id="IPR003660">
    <property type="entry name" value="HAMP_dom"/>
</dbReference>
<keyword evidence="5" id="KW-0597">Phosphoprotein</keyword>
<comment type="caution">
    <text evidence="20">The sequence shown here is derived from an EMBL/GenBank/DDBJ whole genome shotgun (WGS) entry which is preliminary data.</text>
</comment>
<reference evidence="20 21" key="1">
    <citation type="submission" date="2021-03" db="EMBL/GenBank/DDBJ databases">
        <title>Genomic Encyclopedia of Type Strains, Phase IV (KMG-IV): sequencing the most valuable type-strain genomes for metagenomic binning, comparative biology and taxonomic classification.</title>
        <authorList>
            <person name="Goeker M."/>
        </authorList>
    </citation>
    <scope>NUCLEOTIDE SEQUENCE [LARGE SCALE GENOMIC DNA]</scope>
    <source>
        <strain evidence="20 21">DSM 15596</strain>
    </source>
</reference>
<evidence type="ECO:0000256" key="12">
    <source>
        <dbReference type="ARBA" id="ARBA00023012"/>
    </source>
</evidence>
<protein>
    <recommendedName>
        <fullName evidence="16">Heme sensor protein HssS</fullName>
        <ecNumber evidence="3">2.7.13.3</ecNumber>
    </recommendedName>
</protein>
<evidence type="ECO:0000256" key="8">
    <source>
        <dbReference type="ARBA" id="ARBA00022741"/>
    </source>
</evidence>